<dbReference type="AlphaFoldDB" id="A0A0C5VS11"/>
<accession>A0A0C5VS11</accession>
<evidence type="ECO:0000313" key="1">
    <source>
        <dbReference type="EMBL" id="AJQ93059.1"/>
    </source>
</evidence>
<reference evidence="1 2" key="1">
    <citation type="submission" date="2014-01" db="EMBL/GenBank/DDBJ databases">
        <title>Full genme sequencing of cellulolytic bacterium Gynuella sunshinyii YC6258T gen. nov., sp. nov.</title>
        <authorList>
            <person name="Khan H."/>
            <person name="Chung E.J."/>
            <person name="Chung Y.R."/>
        </authorList>
    </citation>
    <scope>NUCLEOTIDE SEQUENCE [LARGE SCALE GENOMIC DNA]</scope>
    <source>
        <strain evidence="1 2">YC6258</strain>
    </source>
</reference>
<dbReference type="Proteomes" id="UP000032266">
    <property type="component" value="Chromosome"/>
</dbReference>
<dbReference type="STRING" id="1445510.YC6258_01009"/>
<sequence>MDTQNYPLAFCYRDIFLSFDDCRGVLLALDKPADHGDDHARSVGC</sequence>
<proteinExistence type="predicted"/>
<gene>
    <name evidence="1" type="ORF">YC6258_01009</name>
</gene>
<dbReference type="KEGG" id="gsn:YC6258_01009"/>
<keyword evidence="2" id="KW-1185">Reference proteome</keyword>
<evidence type="ECO:0000313" key="2">
    <source>
        <dbReference type="Proteomes" id="UP000032266"/>
    </source>
</evidence>
<protein>
    <submittedName>
        <fullName evidence="1">Uncharacterized protein</fullName>
    </submittedName>
</protein>
<organism evidence="1 2">
    <name type="scientific">Gynuella sunshinyii YC6258</name>
    <dbReference type="NCBI Taxonomy" id="1445510"/>
    <lineage>
        <taxon>Bacteria</taxon>
        <taxon>Pseudomonadati</taxon>
        <taxon>Pseudomonadota</taxon>
        <taxon>Gammaproteobacteria</taxon>
        <taxon>Oceanospirillales</taxon>
        <taxon>Saccharospirillaceae</taxon>
        <taxon>Gynuella</taxon>
    </lineage>
</organism>
<dbReference type="HOGENOM" id="CLU_3200401_0_0_6"/>
<name>A0A0C5VS11_9GAMM</name>
<dbReference type="EMBL" id="CP007142">
    <property type="protein sequence ID" value="AJQ93059.1"/>
    <property type="molecule type" value="Genomic_DNA"/>
</dbReference>